<dbReference type="PANTHER" id="PTHR10617:SF107">
    <property type="entry name" value="ELECTRON TRANSFER FLAVOPROTEIN-UBIQUINONE OXIDOREDUCTASE, MITOCHONDRIAL"/>
    <property type="match status" value="1"/>
</dbReference>
<sequence>MADDAPQRESMEYDLVIVGGGPAGLSAAIRFKQLANEKGEDLSVVVLEKGGEIGAHILSGIVLDPKALDELLPDWRNNSDCPLKTEVKIDRYKLLGENGSAELGWLPFPPLMSNHGCYAGSLANVCRWLGREAEALGVEIYPGFAASEVVYDAEGVVRGVVAGVMGIGADGQKKADYEPGMELLGKYVLFAEGARGSLTKQIMNQFNLQADCDPQKFGIGLKEVWSVPEEIFVDGLVQHSFGWPVQDKDGNGGGFLYHFRDNGEPFVSVGYVVHLNYKNPYLAPYQEFQRYKHHPDIRRYLEGGKRVAYGARAITSGGLQSIPKLSFPGGALIGCCAGFVNLPRIKGTHNAMKTGMLGAESVFAALQSGRSGDEMTEYDDAMHSSWVQKDLSTVRNMKPLMSRFGTMIGAMIGVPDMWLRSLVGFGFLPTLKHGKTDAASLKPAKDYKPIAYPKPDGVLSFDKLTNVSFTNTFHGEDQPCHLIVKDMALQKSSEHDVYAGPSARYCPAGVYEWIGEGADLKFQINAQNCIHCKTCDIKDPNQNINWTVPEGGGGPAYPNM</sequence>
<keyword evidence="3 14" id="KW-0813">Transport</keyword>
<evidence type="ECO:0000259" key="16">
    <source>
        <dbReference type="Pfam" id="PF21162"/>
    </source>
</evidence>
<dbReference type="GO" id="GO:0051539">
    <property type="term" value="F:4 iron, 4 sulfur cluster binding"/>
    <property type="evidence" value="ECO:0007669"/>
    <property type="project" value="UniProtKB-UniRule"/>
</dbReference>
<dbReference type="GO" id="GO:0046872">
    <property type="term" value="F:metal ion binding"/>
    <property type="evidence" value="ECO:0007669"/>
    <property type="project" value="UniProtKB-KW"/>
</dbReference>
<dbReference type="InterPro" id="IPR007859">
    <property type="entry name" value="ETF-QO/FixX_C"/>
</dbReference>
<comment type="subcellular location">
    <subcellularLocation>
        <location evidence="2">Membrane</location>
    </subcellularLocation>
</comment>
<keyword evidence="18" id="KW-1185">Reference proteome</keyword>
<keyword evidence="10 14" id="KW-0408">Iron</keyword>
<keyword evidence="13" id="KW-0472">Membrane</keyword>
<evidence type="ECO:0000256" key="1">
    <source>
        <dbReference type="ARBA" id="ARBA00001974"/>
    </source>
</evidence>
<keyword evidence="8 14" id="KW-0249">Electron transport</keyword>
<evidence type="ECO:0000256" key="10">
    <source>
        <dbReference type="ARBA" id="ARBA00023004"/>
    </source>
</evidence>
<dbReference type="EC" id="1.5.5.1" evidence="14"/>
<comment type="cofactor">
    <cofactor evidence="1 14">
        <name>FAD</name>
        <dbReference type="ChEBI" id="CHEBI:57692"/>
    </cofactor>
</comment>
<comment type="catalytic activity">
    <reaction evidence="14">
        <text>a ubiquinone + reduced [electron-transfer flavoprotein] = a ubiquinol + oxidized [electron-transfer flavoprotein] + H(+)</text>
        <dbReference type="Rhea" id="RHEA:24052"/>
        <dbReference type="Rhea" id="RHEA-COMP:9565"/>
        <dbReference type="Rhea" id="RHEA-COMP:9566"/>
        <dbReference type="Rhea" id="RHEA-COMP:10685"/>
        <dbReference type="Rhea" id="RHEA-COMP:10686"/>
        <dbReference type="ChEBI" id="CHEBI:15378"/>
        <dbReference type="ChEBI" id="CHEBI:16389"/>
        <dbReference type="ChEBI" id="CHEBI:17976"/>
        <dbReference type="ChEBI" id="CHEBI:57692"/>
        <dbReference type="ChEBI" id="CHEBI:58307"/>
        <dbReference type="EC" id="1.5.5.1"/>
    </reaction>
</comment>
<dbReference type="eggNOG" id="COG2440">
    <property type="taxonomic scope" value="Bacteria"/>
</dbReference>
<evidence type="ECO:0000256" key="3">
    <source>
        <dbReference type="ARBA" id="ARBA00022448"/>
    </source>
</evidence>
<evidence type="ECO:0000256" key="9">
    <source>
        <dbReference type="ARBA" id="ARBA00023002"/>
    </source>
</evidence>
<keyword evidence="9 14" id="KW-0560">Oxidoreductase</keyword>
<reference evidence="17 18" key="1">
    <citation type="journal article" date="2014" name="Antonie Van Leeuwenhoek">
        <title>Hyphomonas beringensis sp. nov. and Hyphomonas chukchiensis sp. nov., isolated from surface seawater of the Bering Sea and Chukchi Sea.</title>
        <authorList>
            <person name="Li C."/>
            <person name="Lai Q."/>
            <person name="Li G."/>
            <person name="Dong C."/>
            <person name="Wang J."/>
            <person name="Liao Y."/>
            <person name="Shao Z."/>
        </authorList>
    </citation>
    <scope>NUCLEOTIDE SEQUENCE [LARGE SCALE GENOMIC DNA]</scope>
    <source>
        <strain evidence="17 18">SCH89</strain>
    </source>
</reference>
<dbReference type="RefSeq" id="WP_035537217.1">
    <property type="nucleotide sequence ID" value="NZ_ARYL01000009.1"/>
</dbReference>
<keyword evidence="7" id="KW-0809">Transit peptide</keyword>
<gene>
    <name evidence="17" type="ORF">HOC_07679</name>
</gene>
<dbReference type="Gene3D" id="3.50.50.60">
    <property type="entry name" value="FAD/NAD(P)-binding domain"/>
    <property type="match status" value="1"/>
</dbReference>
<dbReference type="SUPFAM" id="SSF54373">
    <property type="entry name" value="FAD-linked reductases, C-terminal domain"/>
    <property type="match status" value="1"/>
</dbReference>
<dbReference type="OrthoDB" id="9766632at2"/>
<dbReference type="eggNOG" id="COG0644">
    <property type="taxonomic scope" value="Bacteria"/>
</dbReference>
<dbReference type="FunFam" id="3.30.70.20:FF:000015">
    <property type="entry name" value="Electron transfer flavoprotein-ubiquinone oxidoreductase"/>
    <property type="match status" value="1"/>
</dbReference>
<comment type="caution">
    <text evidence="17">The sequence shown here is derived from an EMBL/GenBank/DDBJ whole genome shotgun (WGS) entry which is preliminary data.</text>
</comment>
<keyword evidence="5 14" id="KW-0479">Metal-binding</keyword>
<proteinExistence type="predicted"/>
<evidence type="ECO:0000256" key="14">
    <source>
        <dbReference type="RuleBase" id="RU366068"/>
    </source>
</evidence>
<evidence type="ECO:0000256" key="6">
    <source>
        <dbReference type="ARBA" id="ARBA00022827"/>
    </source>
</evidence>
<keyword evidence="6 14" id="KW-0274">FAD</keyword>
<dbReference type="Proteomes" id="UP000024942">
    <property type="component" value="Unassembled WGS sequence"/>
</dbReference>
<dbReference type="SUPFAM" id="SSF51905">
    <property type="entry name" value="FAD/NAD(P)-binding domain"/>
    <property type="match status" value="1"/>
</dbReference>
<evidence type="ECO:0000256" key="12">
    <source>
        <dbReference type="ARBA" id="ARBA00023075"/>
    </source>
</evidence>
<comment type="cofactor">
    <cofactor evidence="14">
        <name>[4Fe-4S] cluster</name>
        <dbReference type="ChEBI" id="CHEBI:49883"/>
    </cofactor>
    <text evidence="14">Binds 1 [4Fe-4S] cluster.</text>
</comment>
<evidence type="ECO:0000313" key="18">
    <source>
        <dbReference type="Proteomes" id="UP000024942"/>
    </source>
</evidence>
<dbReference type="PANTHER" id="PTHR10617">
    <property type="entry name" value="ELECTRON TRANSFER FLAVOPROTEIN-UBIQUINONE OXIDOREDUCTASE"/>
    <property type="match status" value="1"/>
</dbReference>
<evidence type="ECO:0000256" key="4">
    <source>
        <dbReference type="ARBA" id="ARBA00022630"/>
    </source>
</evidence>
<keyword evidence="11 14" id="KW-0411">Iron-sulfur</keyword>
<dbReference type="InterPro" id="IPR036188">
    <property type="entry name" value="FAD/NAD-bd_sf"/>
</dbReference>
<evidence type="ECO:0000256" key="13">
    <source>
        <dbReference type="ARBA" id="ARBA00023136"/>
    </source>
</evidence>
<dbReference type="SUPFAM" id="SSF54862">
    <property type="entry name" value="4Fe-4S ferredoxins"/>
    <property type="match status" value="1"/>
</dbReference>
<evidence type="ECO:0000256" key="7">
    <source>
        <dbReference type="ARBA" id="ARBA00022946"/>
    </source>
</evidence>
<dbReference type="InterPro" id="IPR049398">
    <property type="entry name" value="ETF-QO/FixC_UQ-bd"/>
</dbReference>
<dbReference type="PATRIC" id="fig|1280953.3.peg.1557"/>
<dbReference type="STRING" id="1280953.HOC_07679"/>
<dbReference type="GO" id="GO:0004174">
    <property type="term" value="F:electron-transferring-flavoprotein dehydrogenase activity"/>
    <property type="evidence" value="ECO:0007669"/>
    <property type="project" value="UniProtKB-UniRule"/>
</dbReference>
<organism evidence="17 18">
    <name type="scientific">Hyphomonas oceanitis SCH89</name>
    <dbReference type="NCBI Taxonomy" id="1280953"/>
    <lineage>
        <taxon>Bacteria</taxon>
        <taxon>Pseudomonadati</taxon>
        <taxon>Pseudomonadota</taxon>
        <taxon>Alphaproteobacteria</taxon>
        <taxon>Hyphomonadales</taxon>
        <taxon>Hyphomonadaceae</taxon>
        <taxon>Hyphomonas</taxon>
    </lineage>
</organism>
<comment type="function">
    <text evidence="14">Accepts electrons from ETF and reduces ubiquinone.</text>
</comment>
<evidence type="ECO:0000259" key="15">
    <source>
        <dbReference type="Pfam" id="PF05187"/>
    </source>
</evidence>
<evidence type="ECO:0000256" key="2">
    <source>
        <dbReference type="ARBA" id="ARBA00004370"/>
    </source>
</evidence>
<dbReference type="Pfam" id="PF13450">
    <property type="entry name" value="NAD_binding_8"/>
    <property type="match status" value="1"/>
</dbReference>
<dbReference type="InterPro" id="IPR040156">
    <property type="entry name" value="ETF-QO"/>
</dbReference>
<accession>A0A059G8J1</accession>
<evidence type="ECO:0000256" key="11">
    <source>
        <dbReference type="ARBA" id="ARBA00023014"/>
    </source>
</evidence>
<protein>
    <recommendedName>
        <fullName evidence="14">Electron transfer flavoprotein-ubiquinone oxidoreductase</fullName>
        <shortName evidence="14">ETF-QO</shortName>
        <ecNumber evidence="14">1.5.5.1</ecNumber>
    </recommendedName>
</protein>
<dbReference type="EMBL" id="ARYL01000009">
    <property type="protein sequence ID" value="KDA03039.1"/>
    <property type="molecule type" value="Genomic_DNA"/>
</dbReference>
<dbReference type="Gene3D" id="3.30.9.90">
    <property type="match status" value="1"/>
</dbReference>
<dbReference type="AlphaFoldDB" id="A0A059G8J1"/>
<evidence type="ECO:0000256" key="8">
    <source>
        <dbReference type="ARBA" id="ARBA00022982"/>
    </source>
</evidence>
<dbReference type="GO" id="GO:0016020">
    <property type="term" value="C:membrane"/>
    <property type="evidence" value="ECO:0007669"/>
    <property type="project" value="UniProtKB-SubCell"/>
</dbReference>
<dbReference type="Pfam" id="PF21162">
    <property type="entry name" value="ETFQO_UQ-bd"/>
    <property type="match status" value="1"/>
</dbReference>
<evidence type="ECO:0000313" key="17">
    <source>
        <dbReference type="EMBL" id="KDA03039.1"/>
    </source>
</evidence>
<dbReference type="Pfam" id="PF05187">
    <property type="entry name" value="Fer4_ETF_QO"/>
    <property type="match status" value="1"/>
</dbReference>
<evidence type="ECO:0000256" key="5">
    <source>
        <dbReference type="ARBA" id="ARBA00022723"/>
    </source>
</evidence>
<name>A0A059G8J1_9PROT</name>
<feature type="domain" description="ETF-QO/FixX C-terminal" evidence="15">
    <location>
        <begin position="457"/>
        <end position="557"/>
    </location>
</feature>
<keyword evidence="4 14" id="KW-0285">Flavoprotein</keyword>
<feature type="domain" description="ETF-QO/FixC ubiquinone-binding" evidence="16">
    <location>
        <begin position="217"/>
        <end position="314"/>
    </location>
</feature>
<keyword evidence="12 14" id="KW-0830">Ubiquinone</keyword>
<dbReference type="Gene3D" id="3.30.70.20">
    <property type="match status" value="1"/>
</dbReference>